<sequence length="298" mass="33287">MPGADYIYPNVTEVARRGGLLERWHLALPFGCMYIEVPADFIKNKTEVERTGEEIGSMLSRSSIEHLYEKDTVLPGSLKYLLHTEPAIPRRDQHGRQVTAELRWRDPDWVVAFGDMLIEIEDYLGIPPEIIEIHPGGRRNAHADIVTAMHTLIAAHWNAFGVEPLVLLEHHKDQSISTGSQLQAFWAMLKKIHPEIAGLAGIALDPWHLHAATKEDFPGSLGEVPLDALRAFHIHSDLAPPSVTDRVPWRQIFTLIGSLPGRPRIKPVVYQKSRVPGAIAFCEEMLAAPRVEYAGPPA</sequence>
<evidence type="ECO:0008006" key="5">
    <source>
        <dbReference type="Google" id="ProtNLM"/>
    </source>
</evidence>
<dbReference type="EMBL" id="LGHE01000074">
    <property type="protein sequence ID" value="KUL02056.1"/>
    <property type="molecule type" value="Genomic_DNA"/>
</dbReference>
<dbReference type="Proteomes" id="UP000054323">
    <property type="component" value="Unassembled WGS sequence"/>
</dbReference>
<gene>
    <name evidence="1" type="ORF">XD82_0367</name>
    <name evidence="2" type="ORF">XE10_0820</name>
</gene>
<dbReference type="InterPro" id="IPR036237">
    <property type="entry name" value="Xyl_isomerase-like_sf"/>
</dbReference>
<evidence type="ECO:0000313" key="1">
    <source>
        <dbReference type="EMBL" id="KUK63356.1"/>
    </source>
</evidence>
<dbReference type="AlphaFoldDB" id="A0A117MG14"/>
<reference evidence="3 4" key="2">
    <citation type="journal article" date="2015" name="MBio">
        <title>Genome-Resolved Metagenomic Analysis Reveals Roles for Candidate Phyla and Other Microbial Community Members in Biogeochemical Transformations in Oil Reservoirs.</title>
        <authorList>
            <person name="Hu P."/>
            <person name="Tom L."/>
            <person name="Singh A."/>
            <person name="Thomas B.C."/>
            <person name="Baker B.J."/>
            <person name="Piceno Y.M."/>
            <person name="Andersen G.L."/>
            <person name="Banfield J.F."/>
        </authorList>
    </citation>
    <scope>NUCLEOTIDE SEQUENCE [LARGE SCALE GENOMIC DNA]</scope>
</reference>
<protein>
    <recommendedName>
        <fullName evidence="5">Xylose isomerase domain protein TIM barrel</fullName>
    </recommendedName>
</protein>
<dbReference type="SUPFAM" id="SSF51658">
    <property type="entry name" value="Xylose isomerase-like"/>
    <property type="match status" value="1"/>
</dbReference>
<dbReference type="PATRIC" id="fig|2198.3.peg.665"/>
<reference evidence="2" key="1">
    <citation type="journal article" date="2015" name="MBio">
        <title>Genome-resolved metagenomic analysis reveals roles for candidate phyla and other microbial community members in biogeochemical transformations in oil reservoirs.</title>
        <authorList>
            <person name="Hu P."/>
            <person name="Tom L."/>
            <person name="Singh A."/>
            <person name="Thomas B.C."/>
            <person name="Baker B.J."/>
            <person name="Piceno Y.M."/>
            <person name="Andersen G.L."/>
            <person name="Banfield J.F."/>
        </authorList>
    </citation>
    <scope>NUCLEOTIDE SEQUENCE [LARGE SCALE GENOMIC DNA]</scope>
    <source>
        <strain evidence="1">62_101</strain>
        <strain evidence="2">63_41</strain>
    </source>
</reference>
<accession>A0A117MG14</accession>
<comment type="caution">
    <text evidence="2">The sequence shown here is derived from an EMBL/GenBank/DDBJ whole genome shotgun (WGS) entry which is preliminary data.</text>
</comment>
<evidence type="ECO:0000313" key="3">
    <source>
        <dbReference type="Proteomes" id="UP000054323"/>
    </source>
</evidence>
<evidence type="ECO:0000313" key="4">
    <source>
        <dbReference type="Proteomes" id="UP000054598"/>
    </source>
</evidence>
<evidence type="ECO:0000313" key="2">
    <source>
        <dbReference type="EMBL" id="KUL02056.1"/>
    </source>
</evidence>
<organism evidence="2 4">
    <name type="scientific">Methanoculleus marisnigri</name>
    <dbReference type="NCBI Taxonomy" id="2198"/>
    <lineage>
        <taxon>Archaea</taxon>
        <taxon>Methanobacteriati</taxon>
        <taxon>Methanobacteriota</taxon>
        <taxon>Stenosarchaea group</taxon>
        <taxon>Methanomicrobia</taxon>
        <taxon>Methanomicrobiales</taxon>
        <taxon>Methanomicrobiaceae</taxon>
        <taxon>Methanoculleus</taxon>
    </lineage>
</organism>
<dbReference type="EMBL" id="LGGD01000028">
    <property type="protein sequence ID" value="KUK63356.1"/>
    <property type="molecule type" value="Genomic_DNA"/>
</dbReference>
<dbReference type="Proteomes" id="UP000054598">
    <property type="component" value="Unassembled WGS sequence"/>
</dbReference>
<proteinExistence type="predicted"/>
<name>A0A117MG14_9EURY</name>